<evidence type="ECO:0000313" key="3">
    <source>
        <dbReference type="EMBL" id="KAK5630659.1"/>
    </source>
</evidence>
<sequence length="115" mass="12958">MIFSILVFMSRKPGTTPEQFRNYYTGSHLPMFRKLVGPHFAVRHVRRYIHRIEAPRGGAIQRNSSTPASVLLGSQADFNFDVVATVDLKTAADFWEHCDFAQQPDIGASASLSRF</sequence>
<dbReference type="Pfam" id="PF07110">
    <property type="entry name" value="EthD"/>
    <property type="match status" value="1"/>
</dbReference>
<dbReference type="AlphaFoldDB" id="A0AAN7USE3"/>
<evidence type="ECO:0000259" key="2">
    <source>
        <dbReference type="Pfam" id="PF07110"/>
    </source>
</evidence>
<comment type="caution">
    <text evidence="3">The sequence shown here is derived from an EMBL/GenBank/DDBJ whole genome shotgun (WGS) entry which is preliminary data.</text>
</comment>
<name>A0AAN7USE3_9PEZI</name>
<protein>
    <recommendedName>
        <fullName evidence="2">EthD domain-containing protein</fullName>
    </recommendedName>
</protein>
<comment type="similarity">
    <text evidence="1">Belongs to the tpcK family.</text>
</comment>
<dbReference type="GO" id="GO:0016491">
    <property type="term" value="F:oxidoreductase activity"/>
    <property type="evidence" value="ECO:0007669"/>
    <property type="project" value="InterPro"/>
</dbReference>
<dbReference type="InterPro" id="IPR009799">
    <property type="entry name" value="EthD_dom"/>
</dbReference>
<keyword evidence="4" id="KW-1185">Reference proteome</keyword>
<dbReference type="SUPFAM" id="SSF54909">
    <property type="entry name" value="Dimeric alpha+beta barrel"/>
    <property type="match status" value="1"/>
</dbReference>
<organism evidence="3 4">
    <name type="scientific">Xylaria bambusicola</name>
    <dbReference type="NCBI Taxonomy" id="326684"/>
    <lineage>
        <taxon>Eukaryota</taxon>
        <taxon>Fungi</taxon>
        <taxon>Dikarya</taxon>
        <taxon>Ascomycota</taxon>
        <taxon>Pezizomycotina</taxon>
        <taxon>Sordariomycetes</taxon>
        <taxon>Xylariomycetidae</taxon>
        <taxon>Xylariales</taxon>
        <taxon>Xylariaceae</taxon>
        <taxon>Xylaria</taxon>
    </lineage>
</organism>
<gene>
    <name evidence="3" type="ORF">RRF57_006374</name>
</gene>
<dbReference type="Proteomes" id="UP001305414">
    <property type="component" value="Unassembled WGS sequence"/>
</dbReference>
<dbReference type="InterPro" id="IPR011008">
    <property type="entry name" value="Dimeric_a/b-barrel"/>
</dbReference>
<proteinExistence type="inferred from homology"/>
<evidence type="ECO:0000313" key="4">
    <source>
        <dbReference type="Proteomes" id="UP001305414"/>
    </source>
</evidence>
<dbReference type="EMBL" id="JAWHQM010000016">
    <property type="protein sequence ID" value="KAK5630659.1"/>
    <property type="molecule type" value="Genomic_DNA"/>
</dbReference>
<accession>A0AAN7USE3</accession>
<evidence type="ECO:0000256" key="1">
    <source>
        <dbReference type="ARBA" id="ARBA00005986"/>
    </source>
</evidence>
<reference evidence="3 4" key="1">
    <citation type="submission" date="2023-10" db="EMBL/GenBank/DDBJ databases">
        <title>Draft genome sequence of Xylaria bambusicola isolate GMP-LS, the root and basal stem rot pathogen of sugarcane in Indonesia.</title>
        <authorList>
            <person name="Selvaraj P."/>
            <person name="Muralishankar V."/>
            <person name="Muruganantham S."/>
            <person name="Sp S."/>
            <person name="Haryani S."/>
            <person name="Lau K.J.X."/>
            <person name="Naqvi N.I."/>
        </authorList>
    </citation>
    <scope>NUCLEOTIDE SEQUENCE [LARGE SCALE GENOMIC DNA]</scope>
    <source>
        <strain evidence="3">GMP-LS</strain>
    </source>
</reference>
<dbReference type="Gene3D" id="3.30.70.100">
    <property type="match status" value="1"/>
</dbReference>
<feature type="domain" description="EthD" evidence="2">
    <location>
        <begin position="12"/>
        <end position="97"/>
    </location>
</feature>